<feature type="domain" description="Putative DNA-binding" evidence="1">
    <location>
        <begin position="4"/>
        <end position="95"/>
    </location>
</feature>
<keyword evidence="2" id="KW-0238">DNA-binding</keyword>
<dbReference type="OrthoDB" id="4146344at2"/>
<evidence type="ECO:0000313" key="3">
    <source>
        <dbReference type="Proteomes" id="UP000183982"/>
    </source>
</evidence>
<gene>
    <name evidence="2" type="ORF">SAMN05444000_10328</name>
</gene>
<dbReference type="Gene3D" id="1.10.150.690">
    <property type="entry name" value="DUF2063"/>
    <property type="match status" value="1"/>
</dbReference>
<organism evidence="2 3">
    <name type="scientific">Shimia gijangensis</name>
    <dbReference type="NCBI Taxonomy" id="1470563"/>
    <lineage>
        <taxon>Bacteria</taxon>
        <taxon>Pseudomonadati</taxon>
        <taxon>Pseudomonadota</taxon>
        <taxon>Alphaproteobacteria</taxon>
        <taxon>Rhodobacterales</taxon>
        <taxon>Roseobacteraceae</taxon>
    </lineage>
</organism>
<dbReference type="STRING" id="1470563.SAMN05444000_10328"/>
<dbReference type="EMBL" id="FQZQ01000003">
    <property type="protein sequence ID" value="SHI77573.1"/>
    <property type="molecule type" value="Genomic_DNA"/>
</dbReference>
<dbReference type="InterPro" id="IPR044922">
    <property type="entry name" value="DUF2063_N_sf"/>
</dbReference>
<dbReference type="InterPro" id="IPR018640">
    <property type="entry name" value="DUF2063"/>
</dbReference>
<dbReference type="GO" id="GO:0003677">
    <property type="term" value="F:DNA binding"/>
    <property type="evidence" value="ECO:0007669"/>
    <property type="project" value="UniProtKB-KW"/>
</dbReference>
<keyword evidence="3" id="KW-1185">Reference proteome</keyword>
<dbReference type="RefSeq" id="WP_073249331.1">
    <property type="nucleotide sequence ID" value="NZ_FQZQ01000003.1"/>
</dbReference>
<dbReference type="Pfam" id="PF09836">
    <property type="entry name" value="DUF2063"/>
    <property type="match status" value="1"/>
</dbReference>
<evidence type="ECO:0000259" key="1">
    <source>
        <dbReference type="Pfam" id="PF09836"/>
    </source>
</evidence>
<evidence type="ECO:0000313" key="2">
    <source>
        <dbReference type="EMBL" id="SHI77573.1"/>
    </source>
</evidence>
<name>A0A1M6DWQ0_9RHOB</name>
<dbReference type="AlphaFoldDB" id="A0A1M6DWQ0"/>
<accession>A0A1M6DWQ0</accession>
<dbReference type="Proteomes" id="UP000183982">
    <property type="component" value="Unassembled WGS sequence"/>
</dbReference>
<protein>
    <submittedName>
        <fullName evidence="2">Putative DNA-binding domain-containing protein</fullName>
    </submittedName>
</protein>
<reference evidence="3" key="1">
    <citation type="submission" date="2016-11" db="EMBL/GenBank/DDBJ databases">
        <authorList>
            <person name="Varghese N."/>
            <person name="Submissions S."/>
        </authorList>
    </citation>
    <scope>NUCLEOTIDE SEQUENCE [LARGE SCALE GENOMIC DNA]</scope>
    <source>
        <strain evidence="3">DSM 100564</strain>
    </source>
</reference>
<proteinExistence type="predicted"/>
<sequence>MSVTQTDFRTAILDSDLNVPDGLKDAQGRPAGRRFDVYRNNVAVSLTEALQAGFPVVFKLLGTQNFKAIAGVFLRRNPPSNPMMMHYGAEFPDFLRGFEPLSHLGYLGDVADLELALRRSYHAADCETAGGDVLARIPAAQLETLRIGIAPSVEVLSSPWPIHDIWAFNQVKGAPKPRSEAQDVLVTRHEFDPEPHLLPPGGARFVAALMTGTTLGKAASETTVQVPEFDLSTVLTLLLTGNAITTATI</sequence>